<gene>
    <name evidence="6" type="ORF">CHH72_07325</name>
</gene>
<dbReference type="CDD" id="cd06423">
    <property type="entry name" value="CESA_like"/>
    <property type="match status" value="1"/>
</dbReference>
<feature type="transmembrane region" description="Helical" evidence="4">
    <location>
        <begin position="324"/>
        <end position="345"/>
    </location>
</feature>
<comment type="caution">
    <text evidence="6">The sequence shown here is derived from an EMBL/GenBank/DDBJ whole genome shotgun (WGS) entry which is preliminary data.</text>
</comment>
<sequence length="499" mass="57677">MNTEHLLPITKNAFMKPRVVAFIPAHNEEQSIRDCLEGLADQQLPAGVDLDVIVIADNCTDRTAEVALHCGQDLNLQLIVLKTRNNKKRKVGALNTAWKSLYGDLLDIHASNLSPYQQLYNKSVKAILGMDADSRMAPGALLYLWEGLMSARNIGGVMAKYTMRMPKKLKELSLDDPYYEEKIASGQYGNPFTRWWTHQQKQDMASWLLTLQYNGGSTYVLGGQATLFRPEALHDIVNRNNLDGPWQDDSDVEDMLLTWQLQKAKWKTLISPNARCFVDSMKTYHTFRQQRYKWDSGTIDLLTNSELDIKTKHRWRIWRAQFRSLLDLTIRILLVVLLATSLITAQFSWNWIWVIPIAVASLLNLILAVKTPMRRPIDVMLSGTVISAEIYLWVKLSIFIHIWLDKLSKNKKDGWHNQYNAEKGQTRSKLFEWWFVLLILLALIVFAAFYFRDFFTSSKVVALSAPYLKVGWTILSYFTGWATLLMLYQLWTLRRKYKA</sequence>
<evidence type="ECO:0000256" key="2">
    <source>
        <dbReference type="ARBA" id="ARBA00022676"/>
    </source>
</evidence>
<feature type="transmembrane region" description="Helical" evidence="4">
    <location>
        <begin position="472"/>
        <end position="491"/>
    </location>
</feature>
<proteinExistence type="inferred from homology"/>
<protein>
    <recommendedName>
        <fullName evidence="5">Glycosyltransferase 2-like domain-containing protein</fullName>
    </recommendedName>
</protein>
<dbReference type="Pfam" id="PF00535">
    <property type="entry name" value="Glycos_transf_2"/>
    <property type="match status" value="1"/>
</dbReference>
<accession>A0A268P2P9</accession>
<keyword evidence="4" id="KW-0812">Transmembrane</keyword>
<organism evidence="6 7">
    <name type="scientific">Shouchella clausii</name>
    <name type="common">Alkalihalobacillus clausii</name>
    <dbReference type="NCBI Taxonomy" id="79880"/>
    <lineage>
        <taxon>Bacteria</taxon>
        <taxon>Bacillati</taxon>
        <taxon>Bacillota</taxon>
        <taxon>Bacilli</taxon>
        <taxon>Bacillales</taxon>
        <taxon>Bacillaceae</taxon>
        <taxon>Shouchella</taxon>
    </lineage>
</organism>
<evidence type="ECO:0000313" key="7">
    <source>
        <dbReference type="Proteomes" id="UP000216207"/>
    </source>
</evidence>
<keyword evidence="3" id="KW-0808">Transferase</keyword>
<feature type="domain" description="Glycosyltransferase 2-like" evidence="5">
    <location>
        <begin position="22"/>
        <end position="172"/>
    </location>
</feature>
<feature type="transmembrane region" description="Helical" evidence="4">
    <location>
        <begin position="351"/>
        <end position="369"/>
    </location>
</feature>
<evidence type="ECO:0000313" key="6">
    <source>
        <dbReference type="EMBL" id="PAE89575.1"/>
    </source>
</evidence>
<dbReference type="GO" id="GO:0016757">
    <property type="term" value="F:glycosyltransferase activity"/>
    <property type="evidence" value="ECO:0007669"/>
    <property type="project" value="UniProtKB-KW"/>
</dbReference>
<keyword evidence="4" id="KW-0472">Membrane</keyword>
<name>A0A268P2P9_SHOCL</name>
<feature type="transmembrane region" description="Helical" evidence="4">
    <location>
        <begin position="433"/>
        <end position="451"/>
    </location>
</feature>
<dbReference type="AlphaFoldDB" id="A0A268P2P9"/>
<feature type="transmembrane region" description="Helical" evidence="4">
    <location>
        <begin position="381"/>
        <end position="404"/>
    </location>
</feature>
<keyword evidence="4" id="KW-1133">Transmembrane helix</keyword>
<comment type="similarity">
    <text evidence="1">Belongs to the glycosyltransferase 2 family.</text>
</comment>
<dbReference type="PANTHER" id="PTHR43630:SF1">
    <property type="entry name" value="POLY-BETA-1,6-N-ACETYL-D-GLUCOSAMINE SYNTHASE"/>
    <property type="match status" value="1"/>
</dbReference>
<evidence type="ECO:0000256" key="4">
    <source>
        <dbReference type="SAM" id="Phobius"/>
    </source>
</evidence>
<dbReference type="InterPro" id="IPR001173">
    <property type="entry name" value="Glyco_trans_2-like"/>
</dbReference>
<keyword evidence="2" id="KW-0328">Glycosyltransferase</keyword>
<evidence type="ECO:0000256" key="1">
    <source>
        <dbReference type="ARBA" id="ARBA00006739"/>
    </source>
</evidence>
<dbReference type="InterPro" id="IPR029044">
    <property type="entry name" value="Nucleotide-diphossugar_trans"/>
</dbReference>
<reference evidence="6 7" key="1">
    <citation type="submission" date="2017-07" db="EMBL/GenBank/DDBJ databases">
        <title>Isolation and whole genome analysis of endospore-forming bacteria from heroin.</title>
        <authorList>
            <person name="Kalinowski J."/>
            <person name="Ahrens B."/>
            <person name="Al-Dilaimi A."/>
            <person name="Winkler A."/>
            <person name="Wibberg D."/>
            <person name="Schleenbecker U."/>
            <person name="Ruckert C."/>
            <person name="Wolfel R."/>
            <person name="Grass G."/>
        </authorList>
    </citation>
    <scope>NUCLEOTIDE SEQUENCE [LARGE SCALE GENOMIC DNA]</scope>
    <source>
        <strain evidence="6 7">7539</strain>
    </source>
</reference>
<dbReference type="PANTHER" id="PTHR43630">
    <property type="entry name" value="POLY-BETA-1,6-N-ACETYL-D-GLUCOSAMINE SYNTHASE"/>
    <property type="match status" value="1"/>
</dbReference>
<dbReference type="Gene3D" id="3.90.550.10">
    <property type="entry name" value="Spore Coat Polysaccharide Biosynthesis Protein SpsA, Chain A"/>
    <property type="match status" value="1"/>
</dbReference>
<dbReference type="Proteomes" id="UP000216207">
    <property type="component" value="Unassembled WGS sequence"/>
</dbReference>
<dbReference type="SUPFAM" id="SSF53448">
    <property type="entry name" value="Nucleotide-diphospho-sugar transferases"/>
    <property type="match status" value="1"/>
</dbReference>
<evidence type="ECO:0000256" key="3">
    <source>
        <dbReference type="ARBA" id="ARBA00022679"/>
    </source>
</evidence>
<dbReference type="EMBL" id="NPCC01000008">
    <property type="protein sequence ID" value="PAE89575.1"/>
    <property type="molecule type" value="Genomic_DNA"/>
</dbReference>
<evidence type="ECO:0000259" key="5">
    <source>
        <dbReference type="Pfam" id="PF00535"/>
    </source>
</evidence>